<dbReference type="EMBL" id="PFWL01000155">
    <property type="protein sequence ID" value="PJA55395.1"/>
    <property type="molecule type" value="Genomic_DNA"/>
</dbReference>
<gene>
    <name evidence="3" type="ORF">CO165_03710</name>
</gene>
<comment type="caution">
    <text evidence="3">The sequence shown here is derived from an EMBL/GenBank/DDBJ whole genome shotgun (WGS) entry which is preliminary data.</text>
</comment>
<dbReference type="GO" id="GO:0016757">
    <property type="term" value="F:glycosyltransferase activity"/>
    <property type="evidence" value="ECO:0007669"/>
    <property type="project" value="InterPro"/>
</dbReference>
<dbReference type="InterPro" id="IPR028098">
    <property type="entry name" value="Glyco_trans_4-like_N"/>
</dbReference>
<feature type="domain" description="Glycosyltransferase subfamily 4-like N-terminal" evidence="2">
    <location>
        <begin position="21"/>
        <end position="168"/>
    </location>
</feature>
<accession>A0A2M7XXE2</accession>
<organism evidence="3 4">
    <name type="scientific">Candidatus Roizmanbacteria bacterium CG_4_9_14_3_um_filter_33_18</name>
    <dbReference type="NCBI Taxonomy" id="1974841"/>
    <lineage>
        <taxon>Bacteria</taxon>
        <taxon>Candidatus Roizmaniibacteriota</taxon>
    </lineage>
</organism>
<dbReference type="PANTHER" id="PTHR12526:SF595">
    <property type="entry name" value="BLL5217 PROTEIN"/>
    <property type="match status" value="1"/>
</dbReference>
<dbReference type="Gene3D" id="3.40.50.2000">
    <property type="entry name" value="Glycogen Phosphorylase B"/>
    <property type="match status" value="2"/>
</dbReference>
<keyword evidence="3" id="KW-0808">Transferase</keyword>
<dbReference type="AlphaFoldDB" id="A0A2M7XXE2"/>
<dbReference type="SUPFAM" id="SSF53756">
    <property type="entry name" value="UDP-Glycosyltransferase/glycogen phosphorylase"/>
    <property type="match status" value="1"/>
</dbReference>
<dbReference type="CDD" id="cd03802">
    <property type="entry name" value="GT4_AviGT4-like"/>
    <property type="match status" value="1"/>
</dbReference>
<evidence type="ECO:0000313" key="4">
    <source>
        <dbReference type="Proteomes" id="UP000229647"/>
    </source>
</evidence>
<proteinExistence type="predicted"/>
<dbReference type="PANTHER" id="PTHR12526">
    <property type="entry name" value="GLYCOSYLTRANSFERASE"/>
    <property type="match status" value="1"/>
</dbReference>
<reference evidence="4" key="1">
    <citation type="submission" date="2017-09" db="EMBL/GenBank/DDBJ databases">
        <title>Depth-based differentiation of microbial function through sediment-hosted aquifers and enrichment of novel symbionts in the deep terrestrial subsurface.</title>
        <authorList>
            <person name="Probst A.J."/>
            <person name="Ladd B."/>
            <person name="Jarett J.K."/>
            <person name="Geller-Mcgrath D.E."/>
            <person name="Sieber C.M.K."/>
            <person name="Emerson J.B."/>
            <person name="Anantharaman K."/>
            <person name="Thomas B.C."/>
            <person name="Malmstrom R."/>
            <person name="Stieglmeier M."/>
            <person name="Klingl A."/>
            <person name="Woyke T."/>
            <person name="Ryan C.M."/>
            <person name="Banfield J.F."/>
        </authorList>
    </citation>
    <scope>NUCLEOTIDE SEQUENCE [LARGE SCALE GENOMIC DNA]</scope>
</reference>
<feature type="domain" description="Glycosyl transferase family 1" evidence="1">
    <location>
        <begin position="181"/>
        <end position="310"/>
    </location>
</feature>
<name>A0A2M7XXE2_9BACT</name>
<dbReference type="InterPro" id="IPR001296">
    <property type="entry name" value="Glyco_trans_1"/>
</dbReference>
<sequence length="378" mass="43963">MKKLRIAQIAPFWFDVPPKNYGGTERIVSYITEELVKRGHEVTLFATETSVTKAKLVSPIKSSLLKTIEYYCDPNFNAVNSYVNYEVFKRAEEFDIIHSHANYFSFPFCDFVKTPTIHTLHNQLPRNRETENELMKKFCHLNFISISDEFRTHFDHLNYITTVYHGLDRKYFPFNKIGGDYLFWIGRASKNKGEDDAIETAKITGKKLLLGASIRKDTEEYFEKVIKPNLNDKIKLISNVTFEETHKYYGSSKAFIFPVKWKEPFGLIMIESMACGSPVIAYSRGSVQEIVKDGETGFLVNPSNEEKTGDWIIKKTGIEGLKEAVEKIYSMPQGEYLKMRQACRSRVEQLFTVEKMVDNYEKVYYEILIKNENRNFSF</sequence>
<dbReference type="Proteomes" id="UP000229647">
    <property type="component" value="Unassembled WGS sequence"/>
</dbReference>
<protein>
    <submittedName>
        <fullName evidence="3">Glycosyl transferase</fullName>
    </submittedName>
</protein>
<evidence type="ECO:0000259" key="2">
    <source>
        <dbReference type="Pfam" id="PF13439"/>
    </source>
</evidence>
<evidence type="ECO:0000259" key="1">
    <source>
        <dbReference type="Pfam" id="PF00534"/>
    </source>
</evidence>
<dbReference type="Pfam" id="PF13439">
    <property type="entry name" value="Glyco_transf_4"/>
    <property type="match status" value="1"/>
</dbReference>
<dbReference type="Pfam" id="PF00534">
    <property type="entry name" value="Glycos_transf_1"/>
    <property type="match status" value="1"/>
</dbReference>
<evidence type="ECO:0000313" key="3">
    <source>
        <dbReference type="EMBL" id="PJA55395.1"/>
    </source>
</evidence>